<accession>A0A0C2WQ72</accession>
<dbReference type="EMBL" id="KN818255">
    <property type="protein sequence ID" value="KIL63812.1"/>
    <property type="molecule type" value="Genomic_DNA"/>
</dbReference>
<keyword evidence="3" id="KW-1185">Reference proteome</keyword>
<dbReference type="Proteomes" id="UP000054549">
    <property type="component" value="Unassembled WGS sequence"/>
</dbReference>
<evidence type="ECO:0000313" key="3">
    <source>
        <dbReference type="Proteomes" id="UP000054549"/>
    </source>
</evidence>
<feature type="compositionally biased region" description="Basic and acidic residues" evidence="1">
    <location>
        <begin position="173"/>
        <end position="186"/>
    </location>
</feature>
<feature type="compositionally biased region" description="Basic residues" evidence="1">
    <location>
        <begin position="159"/>
        <end position="168"/>
    </location>
</feature>
<sequence length="192" mass="21439">MTEHWSCEGLYRHLCKLQGLVPTAVSVCGNIEYCRSRRVRVETAWGPVGTFKLWVKTQGYLIISSQSNTTPSACIRRVSHHFQLSKLESDEFGSLDISPPLSSPMTTTADRPKFPCTRAWLLASQTACSGSPAPVHLFPGLLPRRLVPMLIPTLDNPPRKLKERRSHASCRVSSDRKTRLSDEPDPAKLSNK</sequence>
<protein>
    <submittedName>
        <fullName evidence="2">Uncharacterized protein</fullName>
    </submittedName>
</protein>
<dbReference type="AlphaFoldDB" id="A0A0C2WQ72"/>
<name>A0A0C2WQ72_AMAMK</name>
<dbReference type="InParanoid" id="A0A0C2WQ72"/>
<gene>
    <name evidence="2" type="ORF">M378DRAFT_650122</name>
</gene>
<evidence type="ECO:0000313" key="2">
    <source>
        <dbReference type="EMBL" id="KIL63812.1"/>
    </source>
</evidence>
<evidence type="ECO:0000256" key="1">
    <source>
        <dbReference type="SAM" id="MobiDB-lite"/>
    </source>
</evidence>
<organism evidence="2 3">
    <name type="scientific">Amanita muscaria (strain Koide BX008)</name>
    <dbReference type="NCBI Taxonomy" id="946122"/>
    <lineage>
        <taxon>Eukaryota</taxon>
        <taxon>Fungi</taxon>
        <taxon>Dikarya</taxon>
        <taxon>Basidiomycota</taxon>
        <taxon>Agaricomycotina</taxon>
        <taxon>Agaricomycetes</taxon>
        <taxon>Agaricomycetidae</taxon>
        <taxon>Agaricales</taxon>
        <taxon>Pluteineae</taxon>
        <taxon>Amanitaceae</taxon>
        <taxon>Amanita</taxon>
    </lineage>
</organism>
<reference evidence="2 3" key="1">
    <citation type="submission" date="2014-04" db="EMBL/GenBank/DDBJ databases">
        <title>Evolutionary Origins and Diversification of the Mycorrhizal Mutualists.</title>
        <authorList>
            <consortium name="DOE Joint Genome Institute"/>
            <consortium name="Mycorrhizal Genomics Consortium"/>
            <person name="Kohler A."/>
            <person name="Kuo A."/>
            <person name="Nagy L.G."/>
            <person name="Floudas D."/>
            <person name="Copeland A."/>
            <person name="Barry K.W."/>
            <person name="Cichocki N."/>
            <person name="Veneault-Fourrey C."/>
            <person name="LaButti K."/>
            <person name="Lindquist E.A."/>
            <person name="Lipzen A."/>
            <person name="Lundell T."/>
            <person name="Morin E."/>
            <person name="Murat C."/>
            <person name="Riley R."/>
            <person name="Ohm R."/>
            <person name="Sun H."/>
            <person name="Tunlid A."/>
            <person name="Henrissat B."/>
            <person name="Grigoriev I.V."/>
            <person name="Hibbett D.S."/>
            <person name="Martin F."/>
        </authorList>
    </citation>
    <scope>NUCLEOTIDE SEQUENCE [LARGE SCALE GENOMIC DNA]</scope>
    <source>
        <strain evidence="2 3">Koide BX008</strain>
    </source>
</reference>
<feature type="region of interest" description="Disordered" evidence="1">
    <location>
        <begin position="155"/>
        <end position="192"/>
    </location>
</feature>
<dbReference type="HOGENOM" id="CLU_1414816_0_0_1"/>
<proteinExistence type="predicted"/>